<evidence type="ECO:0000256" key="4">
    <source>
        <dbReference type="ARBA" id="ARBA00023172"/>
    </source>
</evidence>
<dbReference type="InterPro" id="IPR014854">
    <property type="entry name" value="Nse4_C"/>
</dbReference>
<comment type="subcellular location">
    <subcellularLocation>
        <location evidence="1 7">Nucleus</location>
    </subcellularLocation>
</comment>
<sequence length="432" mass="48626">MAGSSDEAGPSRPRQTNQKLTVRSRDHGRKRRSDGGGAEPSRRRRTEEPSPPPERDADLDVYDPDQSVLERRRIQREMREMQQNVKANPDEFLQKDPKALLEHLAKAEEVLRNVKQTGEAAIDARGLVIVADLAARRVQRLTAGNVGNGIDVDEFVSKSISYMKHGRGIEDDEAHELSSTQRHRRRPQRGAIGADDDDNGDDGDPLNWSHLGRYAVVQCIRRPAVPGFLMGPLSIEKKARKMTQRSGPFKVSNLLEVRPQELQAEDLKKNDKNDLPSICKKIYVHLENAQQESQDAVENELNDDATSDDEREIMDRHSLRSTGGIDLLRFVVNPRSFGQTVENLFYVSFLIREGSIKLTFDDNGLPALEPVRKQGTATQAASRNGAMRHQAIMSIDYATWRDLIDAFEIKTPMIPHRREEDNAGPGAKGWYS</sequence>
<evidence type="ECO:0000259" key="9">
    <source>
        <dbReference type="Pfam" id="PF08743"/>
    </source>
</evidence>
<comment type="similarity">
    <text evidence="2 7">Belongs to the NSE4 family.</text>
</comment>
<dbReference type="GO" id="GO:0030915">
    <property type="term" value="C:Smc5-Smc6 complex"/>
    <property type="evidence" value="ECO:0007669"/>
    <property type="project" value="UniProtKB-UniRule"/>
</dbReference>
<feature type="region of interest" description="Disordered" evidence="8">
    <location>
        <begin position="167"/>
        <end position="204"/>
    </location>
</feature>
<keyword evidence="5 7" id="KW-0234">DNA repair</keyword>
<dbReference type="Pfam" id="PF08743">
    <property type="entry name" value="Nse4_C"/>
    <property type="match status" value="1"/>
</dbReference>
<evidence type="ECO:0000313" key="12">
    <source>
        <dbReference type="Proteomes" id="UP001172155"/>
    </source>
</evidence>
<dbReference type="GO" id="GO:0006310">
    <property type="term" value="P:DNA recombination"/>
    <property type="evidence" value="ECO:0007669"/>
    <property type="project" value="UniProtKB-UniRule"/>
</dbReference>
<keyword evidence="12" id="KW-1185">Reference proteome</keyword>
<evidence type="ECO:0000256" key="2">
    <source>
        <dbReference type="ARBA" id="ARBA00008997"/>
    </source>
</evidence>
<keyword evidence="4 7" id="KW-0233">DNA recombination</keyword>
<evidence type="ECO:0000256" key="8">
    <source>
        <dbReference type="SAM" id="MobiDB-lite"/>
    </source>
</evidence>
<feature type="compositionally biased region" description="Acidic residues" evidence="8">
    <location>
        <begin position="194"/>
        <end position="204"/>
    </location>
</feature>
<feature type="domain" description="Nse4/EID protein Nse3/MAGE-binding" evidence="10">
    <location>
        <begin position="123"/>
        <end position="176"/>
    </location>
</feature>
<dbReference type="InterPro" id="IPR027786">
    <property type="entry name" value="Nse4/EID"/>
</dbReference>
<dbReference type="PANTHER" id="PTHR16140">
    <property type="entry name" value="NON-STRUCTURAL MAINTENANCE OF CHROMOSOMES ELEMENT 4"/>
    <property type="match status" value="1"/>
</dbReference>
<dbReference type="InterPro" id="IPR029225">
    <property type="entry name" value="Nse4_Nse3-bd"/>
</dbReference>
<proteinExistence type="inferred from homology"/>
<evidence type="ECO:0000259" key="10">
    <source>
        <dbReference type="Pfam" id="PF15412"/>
    </source>
</evidence>
<protein>
    <recommendedName>
        <fullName evidence="7">Non-structural maintenance of chromosomes element 4</fullName>
    </recommendedName>
</protein>
<dbReference type="Pfam" id="PF15412">
    <property type="entry name" value="Nse4-Nse3_bdg"/>
    <property type="match status" value="1"/>
</dbReference>
<dbReference type="Proteomes" id="UP001172155">
    <property type="component" value="Unassembled WGS sequence"/>
</dbReference>
<comment type="subunit">
    <text evidence="7">Component of the SMC5-SMC6 complex.</text>
</comment>
<evidence type="ECO:0000256" key="1">
    <source>
        <dbReference type="ARBA" id="ARBA00004123"/>
    </source>
</evidence>
<feature type="domain" description="Non-structural maintenance of chromosome element 4 C-terminal" evidence="9">
    <location>
        <begin position="325"/>
        <end position="414"/>
    </location>
</feature>
<feature type="compositionally biased region" description="Basic and acidic residues" evidence="8">
    <location>
        <begin position="45"/>
        <end position="58"/>
    </location>
</feature>
<comment type="function">
    <text evidence="7">Component of the SMC5-SMC6 complex, that promotes sister chromatid alignment after DNA damage and facilitates double-stranded DNA breaks (DSBs) repair via homologous recombination between sister chromatids.</text>
</comment>
<dbReference type="GO" id="GO:0005634">
    <property type="term" value="C:nucleus"/>
    <property type="evidence" value="ECO:0007669"/>
    <property type="project" value="UniProtKB-SubCell"/>
</dbReference>
<evidence type="ECO:0000256" key="7">
    <source>
        <dbReference type="RuleBase" id="RU365071"/>
    </source>
</evidence>
<comment type="caution">
    <text evidence="11">The sequence shown here is derived from an EMBL/GenBank/DDBJ whole genome shotgun (WGS) entry which is preliminary data.</text>
</comment>
<evidence type="ECO:0000313" key="11">
    <source>
        <dbReference type="EMBL" id="KAK0749431.1"/>
    </source>
</evidence>
<name>A0AA40K816_9PEZI</name>
<feature type="region of interest" description="Disordered" evidence="8">
    <location>
        <begin position="290"/>
        <end position="309"/>
    </location>
</feature>
<accession>A0AA40K816</accession>
<dbReference type="PANTHER" id="PTHR16140:SF0">
    <property type="entry name" value="NON-STRUCTURAL MAINTENANCE OF CHROMOSOMES ELEMENT 4"/>
    <property type="match status" value="1"/>
</dbReference>
<dbReference type="AlphaFoldDB" id="A0AA40K816"/>
<feature type="region of interest" description="Disordered" evidence="8">
    <location>
        <begin position="1"/>
        <end position="66"/>
    </location>
</feature>
<evidence type="ECO:0000256" key="5">
    <source>
        <dbReference type="ARBA" id="ARBA00023204"/>
    </source>
</evidence>
<keyword evidence="6 7" id="KW-0539">Nucleus</keyword>
<reference evidence="11" key="1">
    <citation type="submission" date="2023-06" db="EMBL/GenBank/DDBJ databases">
        <title>Genome-scale phylogeny and comparative genomics of the fungal order Sordariales.</title>
        <authorList>
            <consortium name="Lawrence Berkeley National Laboratory"/>
            <person name="Hensen N."/>
            <person name="Bonometti L."/>
            <person name="Westerberg I."/>
            <person name="Brannstrom I.O."/>
            <person name="Guillou S."/>
            <person name="Cros-Aarteil S."/>
            <person name="Calhoun S."/>
            <person name="Haridas S."/>
            <person name="Kuo A."/>
            <person name="Mondo S."/>
            <person name="Pangilinan J."/>
            <person name="Riley R."/>
            <person name="LaButti K."/>
            <person name="Andreopoulos B."/>
            <person name="Lipzen A."/>
            <person name="Chen C."/>
            <person name="Yanf M."/>
            <person name="Daum C."/>
            <person name="Ng V."/>
            <person name="Clum A."/>
            <person name="Steindorff A."/>
            <person name="Ohm R."/>
            <person name="Martin F."/>
            <person name="Silar P."/>
            <person name="Natvig D."/>
            <person name="Lalanne C."/>
            <person name="Gautier V."/>
            <person name="Ament-velasquez S.L."/>
            <person name="Kruys A."/>
            <person name="Hutchinson M.I."/>
            <person name="Powell A.J."/>
            <person name="Barry K."/>
            <person name="Miller A.N."/>
            <person name="Grigoriev I.V."/>
            <person name="Debuchy R."/>
            <person name="Gladieux P."/>
            <person name="Thoren M.H."/>
            <person name="Johannesson H."/>
        </authorList>
    </citation>
    <scope>NUCLEOTIDE SEQUENCE</scope>
    <source>
        <strain evidence="11">SMH3187-1</strain>
    </source>
</reference>
<keyword evidence="3 7" id="KW-0227">DNA damage</keyword>
<gene>
    <name evidence="11" type="ORF">B0T18DRAFT_389017</name>
</gene>
<feature type="compositionally biased region" description="Acidic residues" evidence="8">
    <location>
        <begin position="295"/>
        <end position="309"/>
    </location>
</feature>
<dbReference type="GO" id="GO:0006281">
    <property type="term" value="P:DNA repair"/>
    <property type="evidence" value="ECO:0007669"/>
    <property type="project" value="UniProtKB-UniRule"/>
</dbReference>
<evidence type="ECO:0000256" key="3">
    <source>
        <dbReference type="ARBA" id="ARBA00022763"/>
    </source>
</evidence>
<organism evidence="11 12">
    <name type="scientific">Schizothecium vesticola</name>
    <dbReference type="NCBI Taxonomy" id="314040"/>
    <lineage>
        <taxon>Eukaryota</taxon>
        <taxon>Fungi</taxon>
        <taxon>Dikarya</taxon>
        <taxon>Ascomycota</taxon>
        <taxon>Pezizomycotina</taxon>
        <taxon>Sordariomycetes</taxon>
        <taxon>Sordariomycetidae</taxon>
        <taxon>Sordariales</taxon>
        <taxon>Schizotheciaceae</taxon>
        <taxon>Schizothecium</taxon>
    </lineage>
</organism>
<dbReference type="EMBL" id="JAUKUD010000003">
    <property type="protein sequence ID" value="KAK0749431.1"/>
    <property type="molecule type" value="Genomic_DNA"/>
</dbReference>
<evidence type="ECO:0000256" key="6">
    <source>
        <dbReference type="ARBA" id="ARBA00023242"/>
    </source>
</evidence>